<gene>
    <name evidence="1" type="ORF">Zmor_014089</name>
</gene>
<dbReference type="Gene3D" id="3.60.10.10">
    <property type="entry name" value="Endonuclease/exonuclease/phosphatase"/>
    <property type="match status" value="1"/>
</dbReference>
<keyword evidence="2" id="KW-1185">Reference proteome</keyword>
<evidence type="ECO:0000313" key="1">
    <source>
        <dbReference type="EMBL" id="KAJ3654938.1"/>
    </source>
</evidence>
<proteinExistence type="predicted"/>
<dbReference type="AlphaFoldDB" id="A0AA38MG51"/>
<name>A0AA38MG51_9CUCU</name>
<comment type="caution">
    <text evidence="1">The sequence shown here is derived from an EMBL/GenBank/DDBJ whole genome shotgun (WGS) entry which is preliminary data.</text>
</comment>
<sequence length="102" mass="11462">MGMRFLVAKIPLQQLNFIQIKLQHCRTATTVLCQNTIAIIQEPWVVKLRIAGLSNLNGTVVSGTITESPRTCIYNPRNIKAVLLPQVSSRDVMAANVKLWRF</sequence>
<dbReference type="InterPro" id="IPR036691">
    <property type="entry name" value="Endo/exonu/phosph_ase_sf"/>
</dbReference>
<organism evidence="1 2">
    <name type="scientific">Zophobas morio</name>
    <dbReference type="NCBI Taxonomy" id="2755281"/>
    <lineage>
        <taxon>Eukaryota</taxon>
        <taxon>Metazoa</taxon>
        <taxon>Ecdysozoa</taxon>
        <taxon>Arthropoda</taxon>
        <taxon>Hexapoda</taxon>
        <taxon>Insecta</taxon>
        <taxon>Pterygota</taxon>
        <taxon>Neoptera</taxon>
        <taxon>Endopterygota</taxon>
        <taxon>Coleoptera</taxon>
        <taxon>Polyphaga</taxon>
        <taxon>Cucujiformia</taxon>
        <taxon>Tenebrionidae</taxon>
        <taxon>Zophobas</taxon>
    </lineage>
</organism>
<evidence type="ECO:0000313" key="2">
    <source>
        <dbReference type="Proteomes" id="UP001168821"/>
    </source>
</evidence>
<dbReference type="Proteomes" id="UP001168821">
    <property type="component" value="Unassembled WGS sequence"/>
</dbReference>
<protein>
    <submittedName>
        <fullName evidence="1">Uncharacterized protein</fullName>
    </submittedName>
</protein>
<accession>A0AA38MG51</accession>
<dbReference type="EMBL" id="JALNTZ010000004">
    <property type="protein sequence ID" value="KAJ3654938.1"/>
    <property type="molecule type" value="Genomic_DNA"/>
</dbReference>
<reference evidence="1" key="1">
    <citation type="journal article" date="2023" name="G3 (Bethesda)">
        <title>Whole genome assemblies of Zophobas morio and Tenebrio molitor.</title>
        <authorList>
            <person name="Kaur S."/>
            <person name="Stinson S.A."/>
            <person name="diCenzo G.C."/>
        </authorList>
    </citation>
    <scope>NUCLEOTIDE SEQUENCE</scope>
    <source>
        <strain evidence="1">QUZm001</strain>
    </source>
</reference>